<evidence type="ECO:0000313" key="2">
    <source>
        <dbReference type="Proteomes" id="UP000005226"/>
    </source>
</evidence>
<reference evidence="1" key="2">
    <citation type="submission" date="2025-08" db="UniProtKB">
        <authorList>
            <consortium name="Ensembl"/>
        </authorList>
    </citation>
    <scope>IDENTIFICATION</scope>
</reference>
<sequence>TKRDLVGTQLLYLNEFGGLHIIGPDVIQRGVELNEECRNITGQQIQVLNELAKDVEREKKKAIGINSC</sequence>
<dbReference type="AlphaFoldDB" id="A0A674MJ86"/>
<keyword evidence="2" id="KW-1185">Reference proteome</keyword>
<dbReference type="Proteomes" id="UP000005226">
    <property type="component" value="Chromosome 8"/>
</dbReference>
<dbReference type="InParanoid" id="A0A674MJ86"/>
<name>A0A674MJ86_TAKRU</name>
<reference evidence="1" key="3">
    <citation type="submission" date="2025-09" db="UniProtKB">
        <authorList>
            <consortium name="Ensembl"/>
        </authorList>
    </citation>
    <scope>IDENTIFICATION</scope>
</reference>
<dbReference type="Ensembl" id="ENSTRUT00000072388.1">
    <property type="protein sequence ID" value="ENSTRUP00000061517.1"/>
    <property type="gene ID" value="ENSTRUG00000027848.1"/>
</dbReference>
<dbReference type="InterPro" id="IPR028172">
    <property type="entry name" value="FT20"/>
</dbReference>
<organism evidence="1 2">
    <name type="scientific">Takifugu rubripes</name>
    <name type="common">Japanese pufferfish</name>
    <name type="synonym">Fugu rubripes</name>
    <dbReference type="NCBI Taxonomy" id="31033"/>
    <lineage>
        <taxon>Eukaryota</taxon>
        <taxon>Metazoa</taxon>
        <taxon>Chordata</taxon>
        <taxon>Craniata</taxon>
        <taxon>Vertebrata</taxon>
        <taxon>Euteleostomi</taxon>
        <taxon>Actinopterygii</taxon>
        <taxon>Neopterygii</taxon>
        <taxon>Teleostei</taxon>
        <taxon>Neoteleostei</taxon>
        <taxon>Acanthomorphata</taxon>
        <taxon>Eupercaria</taxon>
        <taxon>Tetraodontiformes</taxon>
        <taxon>Tetradontoidea</taxon>
        <taxon>Tetraodontidae</taxon>
        <taxon>Takifugu</taxon>
    </lineage>
</organism>
<evidence type="ECO:0000313" key="1">
    <source>
        <dbReference type="Ensembl" id="ENSTRUP00000061517.1"/>
    </source>
</evidence>
<protein>
    <submittedName>
        <fullName evidence="1">Uncharacterized protein</fullName>
    </submittedName>
</protein>
<accession>A0A674MJ86</accession>
<reference evidence="1 2" key="1">
    <citation type="journal article" date="2011" name="Genome Biol. Evol.">
        <title>Integration of the genetic map and genome assembly of fugu facilitates insights into distinct features of genome evolution in teleosts and mammals.</title>
        <authorList>
            <person name="Kai W."/>
            <person name="Kikuchi K."/>
            <person name="Tohari S."/>
            <person name="Chew A.K."/>
            <person name="Tay A."/>
            <person name="Fujiwara A."/>
            <person name="Hosoya S."/>
            <person name="Suetake H."/>
            <person name="Naruse K."/>
            <person name="Brenner S."/>
            <person name="Suzuki Y."/>
            <person name="Venkatesh B."/>
        </authorList>
    </citation>
    <scope>NUCLEOTIDE SEQUENCE [LARGE SCALE GENOMIC DNA]</scope>
</reference>
<dbReference type="Pfam" id="PF14931">
    <property type="entry name" value="IFT20"/>
    <property type="match status" value="1"/>
</dbReference>
<proteinExistence type="predicted"/>